<feature type="domain" description="SLH" evidence="3">
    <location>
        <begin position="120"/>
        <end position="183"/>
    </location>
</feature>
<feature type="signal peptide" evidence="2">
    <location>
        <begin position="1"/>
        <end position="25"/>
    </location>
</feature>
<dbReference type="Pfam" id="PF00395">
    <property type="entry name" value="SLH"/>
    <property type="match status" value="1"/>
</dbReference>
<evidence type="ECO:0000256" key="2">
    <source>
        <dbReference type="SAM" id="SignalP"/>
    </source>
</evidence>
<dbReference type="Proteomes" id="UP000324781">
    <property type="component" value="Unassembled WGS sequence"/>
</dbReference>
<dbReference type="InterPro" id="IPR038144">
    <property type="entry name" value="IPI"/>
</dbReference>
<gene>
    <name evidence="4" type="ORF">SAMN05444373_100944</name>
</gene>
<dbReference type="RefSeq" id="WP_149678151.1">
    <property type="nucleotide sequence ID" value="NZ_FQZP01000009.1"/>
</dbReference>
<dbReference type="Gene3D" id="2.60.40.2360">
    <property type="entry name" value="Intracellular proteinase inhibitor BsuPI"/>
    <property type="match status" value="1"/>
</dbReference>
<dbReference type="Pfam" id="PF12690">
    <property type="entry name" value="BsuPI"/>
    <property type="match status" value="1"/>
</dbReference>
<evidence type="ECO:0000259" key="3">
    <source>
        <dbReference type="PROSITE" id="PS51272"/>
    </source>
</evidence>
<keyword evidence="2" id="KW-0732">Signal</keyword>
<name>A0A1M6DYG2_9FIRM</name>
<dbReference type="PROSITE" id="PS51272">
    <property type="entry name" value="SLH"/>
    <property type="match status" value="1"/>
</dbReference>
<sequence length="316" mass="35715">MKKRFISFTIAFVLLMSLLAFPAFAQKDANPLISASNRHWAQDYVDDLASRSNIDAIFRNKSLNAPITVEDFQNLVRLVIDETYDGAPDSTLREAIVYECARIWAEKTGNNLDEMVFIQVVFYSDMDQADAKYVQGIYAAYTQEIARGRGNDIFDPKAQTTYGELATLISRTVQAIEKASVQAPQPIVAGRFETRATYAVKADKVVFDFELMSHYTEPRDITFSSGQQFELTITDESGKEVYRYSDGRFFTMALILKTINPGESLKWQDEWDMTDKDGNRLTSGNYKAVITILAYPDEGGEKLDESQFTATIDFSL</sequence>
<dbReference type="InterPro" id="IPR020481">
    <property type="entry name" value="Intracell_prot_inh_BsuPI"/>
</dbReference>
<keyword evidence="5" id="KW-1185">Reference proteome</keyword>
<accession>A0A1M6DYG2</accession>
<protein>
    <submittedName>
        <fullName evidence="4">Intracellular proteinase inhibitor</fullName>
    </submittedName>
</protein>
<evidence type="ECO:0000313" key="4">
    <source>
        <dbReference type="EMBL" id="SHI78199.1"/>
    </source>
</evidence>
<dbReference type="EMBL" id="FQZP01000009">
    <property type="protein sequence ID" value="SHI78199.1"/>
    <property type="molecule type" value="Genomic_DNA"/>
</dbReference>
<dbReference type="InterPro" id="IPR001119">
    <property type="entry name" value="SLH_dom"/>
</dbReference>
<evidence type="ECO:0000256" key="1">
    <source>
        <dbReference type="ARBA" id="ARBA00022737"/>
    </source>
</evidence>
<evidence type="ECO:0000313" key="5">
    <source>
        <dbReference type="Proteomes" id="UP000324781"/>
    </source>
</evidence>
<proteinExistence type="predicted"/>
<organism evidence="4 5">
    <name type="scientific">Thermoclostridium caenicola</name>
    <dbReference type="NCBI Taxonomy" id="659425"/>
    <lineage>
        <taxon>Bacteria</taxon>
        <taxon>Bacillati</taxon>
        <taxon>Bacillota</taxon>
        <taxon>Clostridia</taxon>
        <taxon>Eubacteriales</taxon>
        <taxon>Oscillospiraceae</taxon>
        <taxon>Thermoclostridium</taxon>
    </lineage>
</organism>
<feature type="chain" id="PRO_5012590296" evidence="2">
    <location>
        <begin position="26"/>
        <end position="316"/>
    </location>
</feature>
<reference evidence="4 5" key="1">
    <citation type="submission" date="2016-11" db="EMBL/GenBank/DDBJ databases">
        <authorList>
            <person name="Varghese N."/>
            <person name="Submissions S."/>
        </authorList>
    </citation>
    <scope>NUCLEOTIDE SEQUENCE [LARGE SCALE GENOMIC DNA]</scope>
    <source>
        <strain evidence="4 5">DSM 19027</strain>
    </source>
</reference>
<keyword evidence="1" id="KW-0677">Repeat</keyword>
<dbReference type="AlphaFoldDB" id="A0A1M6DYG2"/>
<dbReference type="OrthoDB" id="1267107at2"/>